<keyword evidence="3" id="KW-1185">Reference proteome</keyword>
<feature type="compositionally biased region" description="Polar residues" evidence="1">
    <location>
        <begin position="196"/>
        <end position="206"/>
    </location>
</feature>
<feature type="compositionally biased region" description="Basic and acidic residues" evidence="1">
    <location>
        <begin position="527"/>
        <end position="537"/>
    </location>
</feature>
<gene>
    <name evidence="2" type="ORF">ARMGADRAFT_1030432</name>
</gene>
<feature type="compositionally biased region" description="Basic and acidic residues" evidence="1">
    <location>
        <begin position="415"/>
        <end position="425"/>
    </location>
</feature>
<sequence>MTTCSKKLAMQTTSTAVNSQQPQQNLPGTDSRTRIPVLNQNKVKNSQQGLEPGPEVTNDPGSDSTEHPCETDSTSHSICDKGIGPSCVEERETSPLMPTGSVAEQEHVTEPMNDIGGSLMTPTETPFPALIDVDRMAPIDRHWRPTDNVSQEMLDTSDNIASGDNNMHMGYLEPIPEYDDDGKGSEFDIAEFESVRSGSPGNQSDSGEPIAQDRQPDSGLPRANSAEKKIEDENEIPNEEDLDDRLSNAELDGAIIRDDRLAYDLAHDQNDPWGPQGADEEAVQQMLNDLNDHQRAATHVLAHRQVGQMFRRFPIDEIDPDSDLYREQYNLTIVTMVGGRLVMGHSEKRNDEDTTDSGRFLSTEDQRRRVAERARCGKSTGKVRPFQFTSNDDVQSSKSSRPSSRVSVRNPIVIKMEEITPRLRSESPVNDDPPPDDHEISEDSNPDDPLDGERAGSPPSGHNKQHETREHSPQRPRYGKTLKDKVILQRWRNRDLADTGRTDIANQGIHIDSSGKAFIVKGGIADPPRKEPTDHSNESTSNEPQNNHQHVAHPQEDHQGIQEDHQEDRLGHQVAHLTHAVSVIVGYHVEVGEVQEQYQDDRLALEEMEDHHHHHHCLQAATQMNRIVQMTRVICTITLKWGIMTQRLREAIHTMHARIERYAEEHLGIRMHLPDGVKPPRLDAKNISPYGGSSSVSEFWTWFKSLVMYLEASQLGGSDRDRERKLLIEPVLSGAAKKWYHDHVIEVNEYANWTFVSVIIGIYNCFIHDSAMQEARTKFDCATFSDGGGTAEGYRDLLQTLIRDMMRKPDDYTVTRRFVTRLPHEIRSTVFEDRLNVEVNSLDEFVESAKAYEDTERSKCEYGRAPSSSSNPTPVHERGKGNPNDKDHSRPSKGRMFIRMGKFFRTERDQGPKPASPSPEANVRQFAPCFDKGRHLPPRDGMQKDLSNVCCFKCGEKGHYASFHDKERDSANPRIRAAHTVVGGDIKDDDMDLDIESQSNYDHEDWHEVEFEEYPNQDSDSDNQTEYMGMMRHTQSPEFRESSEEPSEESEEPDSSESEVDRYRIRYLSSRQFDEYDHNLLNYQHKVRVIPTQTKRTDCLKAMTEQEQDARPSTRYKLKIASQPRARPMYSPDDKRCLATYMTVNSMSAYTLWAPMNATLTDQIVIIWYISQQTNS</sequence>
<accession>A0A2H3DCL0</accession>
<feature type="region of interest" description="Disordered" evidence="1">
    <location>
        <begin position="521"/>
        <end position="567"/>
    </location>
</feature>
<reference evidence="3" key="1">
    <citation type="journal article" date="2017" name="Nat. Ecol. Evol.">
        <title>Genome expansion and lineage-specific genetic innovations in the forest pathogenic fungi Armillaria.</title>
        <authorList>
            <person name="Sipos G."/>
            <person name="Prasanna A.N."/>
            <person name="Walter M.C."/>
            <person name="O'Connor E."/>
            <person name="Balint B."/>
            <person name="Krizsan K."/>
            <person name="Kiss B."/>
            <person name="Hess J."/>
            <person name="Varga T."/>
            <person name="Slot J."/>
            <person name="Riley R."/>
            <person name="Boka B."/>
            <person name="Rigling D."/>
            <person name="Barry K."/>
            <person name="Lee J."/>
            <person name="Mihaltcheva S."/>
            <person name="LaButti K."/>
            <person name="Lipzen A."/>
            <person name="Waldron R."/>
            <person name="Moloney N.M."/>
            <person name="Sperisen C."/>
            <person name="Kredics L."/>
            <person name="Vagvoelgyi C."/>
            <person name="Patrignani A."/>
            <person name="Fitzpatrick D."/>
            <person name="Nagy I."/>
            <person name="Doyle S."/>
            <person name="Anderson J.B."/>
            <person name="Grigoriev I.V."/>
            <person name="Gueldener U."/>
            <person name="Muensterkoetter M."/>
            <person name="Nagy L.G."/>
        </authorList>
    </citation>
    <scope>NUCLEOTIDE SEQUENCE [LARGE SCALE GENOMIC DNA]</scope>
    <source>
        <strain evidence="3">Ar21-2</strain>
    </source>
</reference>
<dbReference type="OrthoDB" id="3060267at2759"/>
<feature type="region of interest" description="Disordered" evidence="1">
    <location>
        <begin position="1"/>
        <end position="81"/>
    </location>
</feature>
<feature type="compositionally biased region" description="Polar residues" evidence="1">
    <location>
        <begin position="538"/>
        <end position="549"/>
    </location>
</feature>
<feature type="compositionally biased region" description="Acidic residues" evidence="1">
    <location>
        <begin position="1044"/>
        <end position="1058"/>
    </location>
</feature>
<feature type="compositionally biased region" description="Basic and acidic residues" evidence="1">
    <location>
        <begin position="464"/>
        <end position="473"/>
    </location>
</feature>
<evidence type="ECO:0000313" key="3">
    <source>
        <dbReference type="Proteomes" id="UP000217790"/>
    </source>
</evidence>
<feature type="compositionally biased region" description="Acidic residues" evidence="1">
    <location>
        <begin position="232"/>
        <end position="243"/>
    </location>
</feature>
<protein>
    <recommendedName>
        <fullName evidence="4">CCHC-type domain-containing protein</fullName>
    </recommendedName>
</protein>
<organism evidence="2 3">
    <name type="scientific">Armillaria gallica</name>
    <name type="common">Bulbous honey fungus</name>
    <name type="synonym">Armillaria bulbosa</name>
    <dbReference type="NCBI Taxonomy" id="47427"/>
    <lineage>
        <taxon>Eukaryota</taxon>
        <taxon>Fungi</taxon>
        <taxon>Dikarya</taxon>
        <taxon>Basidiomycota</taxon>
        <taxon>Agaricomycotina</taxon>
        <taxon>Agaricomycetes</taxon>
        <taxon>Agaricomycetidae</taxon>
        <taxon>Agaricales</taxon>
        <taxon>Marasmiineae</taxon>
        <taxon>Physalacriaceae</taxon>
        <taxon>Armillaria</taxon>
    </lineage>
</organism>
<feature type="region of interest" description="Disordered" evidence="1">
    <location>
        <begin position="194"/>
        <end position="247"/>
    </location>
</feature>
<feature type="region of interest" description="Disordered" evidence="1">
    <location>
        <begin position="1033"/>
        <end position="1061"/>
    </location>
</feature>
<dbReference type="AlphaFoldDB" id="A0A2H3DCL0"/>
<evidence type="ECO:0008006" key="4">
    <source>
        <dbReference type="Google" id="ProtNLM"/>
    </source>
</evidence>
<feature type="compositionally biased region" description="Polar residues" evidence="1">
    <location>
        <begin position="1"/>
        <end position="30"/>
    </location>
</feature>
<evidence type="ECO:0000256" key="1">
    <source>
        <dbReference type="SAM" id="MobiDB-lite"/>
    </source>
</evidence>
<dbReference type="EMBL" id="KZ293657">
    <property type="protein sequence ID" value="PBK92971.1"/>
    <property type="molecule type" value="Genomic_DNA"/>
</dbReference>
<feature type="compositionally biased region" description="Acidic residues" evidence="1">
    <location>
        <begin position="439"/>
        <end position="450"/>
    </location>
</feature>
<dbReference type="InParanoid" id="A0A2H3DCL0"/>
<dbReference type="Proteomes" id="UP000217790">
    <property type="component" value="Unassembled WGS sequence"/>
</dbReference>
<feature type="compositionally biased region" description="Basic and acidic residues" evidence="1">
    <location>
        <begin position="875"/>
        <end position="890"/>
    </location>
</feature>
<evidence type="ECO:0000313" key="2">
    <source>
        <dbReference type="EMBL" id="PBK92971.1"/>
    </source>
</evidence>
<feature type="compositionally biased region" description="Basic and acidic residues" evidence="1">
    <location>
        <begin position="362"/>
        <end position="375"/>
    </location>
</feature>
<dbReference type="OMA" id="WHEVEFE"/>
<feature type="compositionally biased region" description="Polar residues" evidence="1">
    <location>
        <begin position="38"/>
        <end position="49"/>
    </location>
</feature>
<feature type="compositionally biased region" description="Basic and acidic residues" evidence="1">
    <location>
        <begin position="553"/>
        <end position="567"/>
    </location>
</feature>
<feature type="compositionally biased region" description="Low complexity" evidence="1">
    <location>
        <begin position="394"/>
        <end position="409"/>
    </location>
</feature>
<feature type="region of interest" description="Disordered" evidence="1">
    <location>
        <begin position="856"/>
        <end position="894"/>
    </location>
</feature>
<proteinExistence type="predicted"/>
<name>A0A2H3DCL0_ARMGA</name>
<dbReference type="STRING" id="47427.A0A2H3DCL0"/>
<feature type="region of interest" description="Disordered" evidence="1">
    <location>
        <begin position="345"/>
        <end position="486"/>
    </location>
</feature>